<reference evidence="2" key="1">
    <citation type="submission" date="2023-07" db="EMBL/GenBank/DDBJ databases">
        <title>draft genome sequence of fig (Ficus carica).</title>
        <authorList>
            <person name="Takahashi T."/>
            <person name="Nishimura K."/>
        </authorList>
    </citation>
    <scope>NUCLEOTIDE SEQUENCE</scope>
</reference>
<proteinExistence type="predicted"/>
<dbReference type="AlphaFoldDB" id="A0AA88DHK7"/>
<accession>A0AA88DHK7</accession>
<feature type="compositionally biased region" description="Polar residues" evidence="1">
    <location>
        <begin position="1"/>
        <end position="10"/>
    </location>
</feature>
<organism evidence="2 3">
    <name type="scientific">Ficus carica</name>
    <name type="common">Common fig</name>
    <dbReference type="NCBI Taxonomy" id="3494"/>
    <lineage>
        <taxon>Eukaryota</taxon>
        <taxon>Viridiplantae</taxon>
        <taxon>Streptophyta</taxon>
        <taxon>Embryophyta</taxon>
        <taxon>Tracheophyta</taxon>
        <taxon>Spermatophyta</taxon>
        <taxon>Magnoliopsida</taxon>
        <taxon>eudicotyledons</taxon>
        <taxon>Gunneridae</taxon>
        <taxon>Pentapetalae</taxon>
        <taxon>rosids</taxon>
        <taxon>fabids</taxon>
        <taxon>Rosales</taxon>
        <taxon>Moraceae</taxon>
        <taxon>Ficeae</taxon>
        <taxon>Ficus</taxon>
    </lineage>
</organism>
<name>A0AA88DHK7_FICCA</name>
<feature type="region of interest" description="Disordered" evidence="1">
    <location>
        <begin position="1"/>
        <end position="24"/>
    </location>
</feature>
<evidence type="ECO:0000256" key="1">
    <source>
        <dbReference type="SAM" id="MobiDB-lite"/>
    </source>
</evidence>
<dbReference type="Proteomes" id="UP001187192">
    <property type="component" value="Unassembled WGS sequence"/>
</dbReference>
<sequence>MTPSITSDGGQTRCREDQQSRKTHTAMNQLAEILERATFVVQDRDPELCTVATKKARAEMTVGRVLFDRDPAALSRDQAMTRNDCGTRDLAWDGACLPGESIEAFESGSIVLESFPFSGDLLCLLRRPVNWKNTRRSN</sequence>
<keyword evidence="3" id="KW-1185">Reference proteome</keyword>
<gene>
    <name evidence="2" type="ORF">TIFTF001_009899</name>
</gene>
<comment type="caution">
    <text evidence="2">The sequence shown here is derived from an EMBL/GenBank/DDBJ whole genome shotgun (WGS) entry which is preliminary data.</text>
</comment>
<dbReference type="EMBL" id="BTGU01000011">
    <property type="protein sequence ID" value="GMN40674.1"/>
    <property type="molecule type" value="Genomic_DNA"/>
</dbReference>
<protein>
    <submittedName>
        <fullName evidence="2">Uncharacterized protein</fullName>
    </submittedName>
</protein>
<evidence type="ECO:0000313" key="2">
    <source>
        <dbReference type="EMBL" id="GMN40674.1"/>
    </source>
</evidence>
<evidence type="ECO:0000313" key="3">
    <source>
        <dbReference type="Proteomes" id="UP001187192"/>
    </source>
</evidence>